<dbReference type="Proteomes" id="UP000094020">
    <property type="component" value="Chromosome 10"/>
</dbReference>
<protein>
    <submittedName>
        <fullName evidence="2">Uncharacterized protein</fullName>
    </submittedName>
</protein>
<evidence type="ECO:0000313" key="3">
    <source>
        <dbReference type="EMBL" id="WWC72954.1"/>
    </source>
</evidence>
<accession>A0A1B9HZQ1</accession>
<evidence type="ECO:0000256" key="1">
    <source>
        <dbReference type="SAM" id="Phobius"/>
    </source>
</evidence>
<dbReference type="GeneID" id="30173906"/>
<keyword evidence="4" id="KW-1185">Reference proteome</keyword>
<dbReference type="InterPro" id="IPR010775">
    <property type="entry name" value="DUF1365"/>
</dbReference>
<dbReference type="AlphaFoldDB" id="A0A1B9HZQ1"/>
<evidence type="ECO:0000313" key="4">
    <source>
        <dbReference type="Proteomes" id="UP000094020"/>
    </source>
</evidence>
<dbReference type="PANTHER" id="PTHR33973">
    <property type="entry name" value="OS07G0153300 PROTEIN"/>
    <property type="match status" value="1"/>
</dbReference>
<dbReference type="EMBL" id="CP144528">
    <property type="protein sequence ID" value="WWC72954.1"/>
    <property type="molecule type" value="Genomic_DNA"/>
</dbReference>
<keyword evidence="1" id="KW-1133">Transmembrane helix</keyword>
<name>A0A1B9HZQ1_9TREE</name>
<keyword evidence="1" id="KW-0812">Transmembrane</keyword>
<dbReference type="EMBL" id="KI894013">
    <property type="protein sequence ID" value="OCF48756.1"/>
    <property type="molecule type" value="Genomic_DNA"/>
</dbReference>
<keyword evidence="1" id="KW-0472">Membrane</keyword>
<dbReference type="PANTHER" id="PTHR33973:SF4">
    <property type="entry name" value="OS07G0153300 PROTEIN"/>
    <property type="match status" value="1"/>
</dbReference>
<feature type="transmembrane region" description="Helical" evidence="1">
    <location>
        <begin position="6"/>
        <end position="25"/>
    </location>
</feature>
<reference evidence="3" key="2">
    <citation type="submission" date="2013-07" db="EMBL/GenBank/DDBJ databases">
        <authorList>
            <consortium name="The Broad Institute Genome Sequencing Platform"/>
            <person name="Cuomo C."/>
            <person name="Litvintseva A."/>
            <person name="Chen Y."/>
            <person name="Heitman J."/>
            <person name="Sun S."/>
            <person name="Springer D."/>
            <person name="Dromer F."/>
            <person name="Young S.K."/>
            <person name="Zeng Q."/>
            <person name="Gargeya S."/>
            <person name="Fitzgerald M."/>
            <person name="Abouelleil A."/>
            <person name="Alvarado L."/>
            <person name="Berlin A.M."/>
            <person name="Chapman S.B."/>
            <person name="Dewar J."/>
            <person name="Goldberg J."/>
            <person name="Griggs A."/>
            <person name="Gujja S."/>
            <person name="Hansen M."/>
            <person name="Howarth C."/>
            <person name="Imamovic A."/>
            <person name="Larimer J."/>
            <person name="McCowan C."/>
            <person name="Murphy C."/>
            <person name="Pearson M."/>
            <person name="Priest M."/>
            <person name="Roberts A."/>
            <person name="Saif S."/>
            <person name="Shea T."/>
            <person name="Sykes S."/>
            <person name="Wortman J."/>
            <person name="Nusbaum C."/>
            <person name="Birren B."/>
        </authorList>
    </citation>
    <scope>NUCLEOTIDE SEQUENCE</scope>
    <source>
        <strain evidence="3">CBS 10737</strain>
    </source>
</reference>
<dbReference type="Pfam" id="PF07103">
    <property type="entry name" value="DUF1365"/>
    <property type="match status" value="1"/>
</dbReference>
<dbReference type="OrthoDB" id="3340520at2759"/>
<organism evidence="2">
    <name type="scientific">Kwoniella pini CBS 10737</name>
    <dbReference type="NCBI Taxonomy" id="1296096"/>
    <lineage>
        <taxon>Eukaryota</taxon>
        <taxon>Fungi</taxon>
        <taxon>Dikarya</taxon>
        <taxon>Basidiomycota</taxon>
        <taxon>Agaricomycotina</taxon>
        <taxon>Tremellomycetes</taxon>
        <taxon>Tremellales</taxon>
        <taxon>Cryptococcaceae</taxon>
        <taxon>Kwoniella</taxon>
    </lineage>
</organism>
<dbReference type="STRING" id="1296096.A0A1B9HZQ1"/>
<gene>
    <name evidence="2" type="ORF">I206_05537</name>
    <name evidence="3" type="ORF">I206_106918</name>
</gene>
<reference evidence="2" key="1">
    <citation type="submission" date="2013-07" db="EMBL/GenBank/DDBJ databases">
        <title>The Genome Sequence of Cryptococcus pinus CBS10737.</title>
        <authorList>
            <consortium name="The Broad Institute Genome Sequencing Platform"/>
            <person name="Cuomo C."/>
            <person name="Litvintseva A."/>
            <person name="Chen Y."/>
            <person name="Heitman J."/>
            <person name="Sun S."/>
            <person name="Springer D."/>
            <person name="Dromer F."/>
            <person name="Young S.K."/>
            <person name="Zeng Q."/>
            <person name="Gargeya S."/>
            <person name="Fitzgerald M."/>
            <person name="Abouelleil A."/>
            <person name="Alvarado L."/>
            <person name="Berlin A.M."/>
            <person name="Chapman S.B."/>
            <person name="Dewar J."/>
            <person name="Goldberg J."/>
            <person name="Griggs A."/>
            <person name="Gujja S."/>
            <person name="Hansen M."/>
            <person name="Howarth C."/>
            <person name="Imamovic A."/>
            <person name="Larimer J."/>
            <person name="McCowan C."/>
            <person name="Murphy C."/>
            <person name="Pearson M."/>
            <person name="Priest M."/>
            <person name="Roberts A."/>
            <person name="Saif S."/>
            <person name="Shea T."/>
            <person name="Sykes S."/>
            <person name="Wortman J."/>
            <person name="Nusbaum C."/>
            <person name="Birren B."/>
        </authorList>
    </citation>
    <scope>NUCLEOTIDE SEQUENCE [LARGE SCALE GENOMIC DNA]</scope>
    <source>
        <strain evidence="2">CBS 10737</strain>
    </source>
</reference>
<sequence>MSFLLNSIPISLSAIGVGLLPLLFLHFRSYLSPSRQPSENALPSYFYPAVTSHGRHLPITAKNGFSYSLLYLTADIDSIESCSLDLPFRILKYGGNPITKLIGIRTKDYLSHGNQGFREKLESLLTEEKFGISREEIGKAWLITLPSLAGWEGPNPLTTWFVYRKTKDETKVGELLCLILEVHSSFGESHAYVLKPSSEYRQEPAKGYDLAFKFPRTFHVSPFNSRDGFYSCNITNPFPNQDIQSYKLNPPEFKILLKVLSSDDQVKFVATLKSGPFSPVKLEPYSIFKILYLLCKWPFTLMSVTFRTFYQAYKLHYIKKLALFPRPEHHTTGSSSLFNPPQNNMVDAGSAMQRQEIGWTEIKARKIVEKWAKSRCRYMRTDLEIKLKNGRKDLVILSSPSNKSSAKQLRHTNGIADGETNGHSTSKLIITSSDPYFFTNLLISPSPQHSLILFPEQLTSVSSSNLFEEFFSSQTQISENYSNDLLTKFIRFRRTEYWLYLYSYSNYAPTPSIPSINIFESHFSENIDLSNWKDKLDIYRVIFWFTFNEYFEKWLFNLLNAKFVKNSEPWKIWERSLKKTIYELDNNDIDGRVNEKKLGSYFID</sequence>
<evidence type="ECO:0000313" key="2">
    <source>
        <dbReference type="EMBL" id="OCF48756.1"/>
    </source>
</evidence>
<reference evidence="2" key="3">
    <citation type="submission" date="2016-07" db="EMBL/GenBank/DDBJ databases">
        <title>Evolution of pathogenesis and genome organization in the Tremellales.</title>
        <authorList>
            <person name="Cuomo C."/>
            <person name="Litvintseva A."/>
            <person name="Heitman J."/>
            <person name="Chen Y."/>
            <person name="Sun S."/>
            <person name="Springer D."/>
            <person name="Dromer F."/>
            <person name="Young S."/>
            <person name="Zeng Q."/>
            <person name="Chapman S."/>
            <person name="Gujja S."/>
            <person name="Saif S."/>
            <person name="Birren B."/>
        </authorList>
    </citation>
    <scope>NUCLEOTIDE SEQUENCE</scope>
    <source>
        <strain evidence="2">CBS 10737</strain>
    </source>
</reference>
<dbReference type="RefSeq" id="XP_019009975.1">
    <property type="nucleotide sequence ID" value="XM_019157257.1"/>
</dbReference>
<reference evidence="3" key="4">
    <citation type="submission" date="2024-02" db="EMBL/GenBank/DDBJ databases">
        <title>Comparative genomics of Cryptococcus and Kwoniella reveals pathogenesis evolution and contrasting modes of karyotype evolution via chromosome fusion or intercentromeric recombination.</title>
        <authorList>
            <person name="Coelho M.A."/>
            <person name="David-Palma M."/>
            <person name="Shea T."/>
            <person name="Bowers K."/>
            <person name="McGinley-Smith S."/>
            <person name="Mohammad A.W."/>
            <person name="Gnirke A."/>
            <person name="Yurkov A.M."/>
            <person name="Nowrousian M."/>
            <person name="Sun S."/>
            <person name="Cuomo C.A."/>
            <person name="Heitman J."/>
        </authorList>
    </citation>
    <scope>NUCLEOTIDE SEQUENCE</scope>
    <source>
        <strain evidence="3">CBS 10737</strain>
    </source>
</reference>
<dbReference type="KEGG" id="kpin:30173906"/>
<proteinExistence type="predicted"/>